<proteinExistence type="predicted"/>
<dbReference type="PROSITE" id="PS50157">
    <property type="entry name" value="ZINC_FINGER_C2H2_2"/>
    <property type="match status" value="1"/>
</dbReference>
<accession>A0A0F9EXZ9</accession>
<evidence type="ECO:0000259" key="1">
    <source>
        <dbReference type="PROSITE" id="PS50157"/>
    </source>
</evidence>
<dbReference type="InterPro" id="IPR013087">
    <property type="entry name" value="Znf_C2H2_type"/>
</dbReference>
<protein>
    <recommendedName>
        <fullName evidence="1">C2H2-type domain-containing protein</fullName>
    </recommendedName>
</protein>
<dbReference type="EMBL" id="LAZR01023325">
    <property type="protein sequence ID" value="KKL78889.1"/>
    <property type="molecule type" value="Genomic_DNA"/>
</dbReference>
<gene>
    <name evidence="2" type="ORF">LCGC14_2020380</name>
</gene>
<dbReference type="PROSITE" id="PS00028">
    <property type="entry name" value="ZINC_FINGER_C2H2_1"/>
    <property type="match status" value="1"/>
</dbReference>
<organism evidence="2">
    <name type="scientific">marine sediment metagenome</name>
    <dbReference type="NCBI Taxonomy" id="412755"/>
    <lineage>
        <taxon>unclassified sequences</taxon>
        <taxon>metagenomes</taxon>
        <taxon>ecological metagenomes</taxon>
    </lineage>
</organism>
<reference evidence="2" key="1">
    <citation type="journal article" date="2015" name="Nature">
        <title>Complex archaea that bridge the gap between prokaryotes and eukaryotes.</title>
        <authorList>
            <person name="Spang A."/>
            <person name="Saw J.H."/>
            <person name="Jorgensen S.L."/>
            <person name="Zaremba-Niedzwiedzka K."/>
            <person name="Martijn J."/>
            <person name="Lind A.E."/>
            <person name="van Eijk R."/>
            <person name="Schleper C."/>
            <person name="Guy L."/>
            <person name="Ettema T.J."/>
        </authorList>
    </citation>
    <scope>NUCLEOTIDE SEQUENCE</scope>
</reference>
<comment type="caution">
    <text evidence="2">The sequence shown here is derived from an EMBL/GenBank/DDBJ whole genome shotgun (WGS) entry which is preliminary data.</text>
</comment>
<feature type="domain" description="C2H2-type" evidence="1">
    <location>
        <begin position="117"/>
        <end position="141"/>
    </location>
</feature>
<dbReference type="AlphaFoldDB" id="A0A0F9EXZ9"/>
<name>A0A0F9EXZ9_9ZZZZ</name>
<sequence>MTFEIKIQTKDIKAGYIMDETLDVPEGKDPKQYAEQQIKRFNDIEKERYGTKGNPRELVSIGEKTGVIFCVFKKVNNVTIIRNNNPYDILICSNCKIFIRRFGLNPTPTQIKCYPELTCNECNKVFKSQKRYDNHTKIKYHITPEWMPDGV</sequence>
<evidence type="ECO:0000313" key="2">
    <source>
        <dbReference type="EMBL" id="KKL78889.1"/>
    </source>
</evidence>